<protein>
    <submittedName>
        <fullName evidence="3">YobA family protein</fullName>
    </submittedName>
</protein>
<feature type="signal peptide" evidence="2">
    <location>
        <begin position="1"/>
        <end position="27"/>
    </location>
</feature>
<keyword evidence="2" id="KW-0732">Signal</keyword>
<evidence type="ECO:0000256" key="2">
    <source>
        <dbReference type="SAM" id="SignalP"/>
    </source>
</evidence>
<name>A0ABS6KDR4_9FIRM</name>
<reference evidence="3 4" key="1">
    <citation type="submission" date="2021-06" db="EMBL/GenBank/DDBJ databases">
        <title>Description of novel taxa of the family Lachnospiraceae.</title>
        <authorList>
            <person name="Chaplin A.V."/>
            <person name="Sokolova S.R."/>
            <person name="Pikina A.P."/>
            <person name="Korzhanova M."/>
            <person name="Belova V."/>
            <person name="Korostin D."/>
            <person name="Efimov B.A."/>
        </authorList>
    </citation>
    <scope>NUCLEOTIDE SEQUENCE [LARGE SCALE GENOMIC DNA]</scope>
    <source>
        <strain evidence="3 4">ASD4241</strain>
    </source>
</reference>
<proteinExistence type="predicted"/>
<gene>
    <name evidence="3" type="ORF">KTH90_21945</name>
</gene>
<feature type="chain" id="PRO_5046150724" evidence="2">
    <location>
        <begin position="28"/>
        <end position="309"/>
    </location>
</feature>
<keyword evidence="4" id="KW-1185">Reference proteome</keyword>
<comment type="caution">
    <text evidence="3">The sequence shown here is derived from an EMBL/GenBank/DDBJ whole genome shotgun (WGS) entry which is preliminary data.</text>
</comment>
<organism evidence="3 4">
    <name type="scientific">Diplocloster modestus</name>
    <dbReference type="NCBI Taxonomy" id="2850322"/>
    <lineage>
        <taxon>Bacteria</taxon>
        <taxon>Bacillati</taxon>
        <taxon>Bacillota</taxon>
        <taxon>Clostridia</taxon>
        <taxon>Lachnospirales</taxon>
        <taxon>Lachnospiraceae</taxon>
        <taxon>Diplocloster</taxon>
    </lineage>
</organism>
<dbReference type="RefSeq" id="WP_158351998.1">
    <property type="nucleotide sequence ID" value="NZ_JAHQCX010000022.1"/>
</dbReference>
<dbReference type="PROSITE" id="PS51257">
    <property type="entry name" value="PROKAR_LIPOPROTEIN"/>
    <property type="match status" value="1"/>
</dbReference>
<evidence type="ECO:0000313" key="3">
    <source>
        <dbReference type="EMBL" id="MBU9728657.1"/>
    </source>
</evidence>
<dbReference type="Proteomes" id="UP001314681">
    <property type="component" value="Unassembled WGS sequence"/>
</dbReference>
<evidence type="ECO:0000256" key="1">
    <source>
        <dbReference type="SAM" id="MobiDB-lite"/>
    </source>
</evidence>
<sequence>MSRIRWYKRGFCLLFVLMLSLVGCQTAGTAEPDSTDSGKSMDSADLNGSGDMGLAATPAAAGMEGGDMSGGQLAGNSSGIAAAKPSAVPEAVMKGTVIQVSDTTILLAVDENASSDLFTVGTADIQIVDSSGNPVKAGEVLPGMVVDVEYDGFIEEVYPGIVANPSLVRITDAGDDMTGFYLTIVRDIFETDSALNSDIHTIALDLTEVHNLTDAEKGALAYLVWTQFGYEAFQSSWDELCEQGYIDKDRLSFEDGILITLTDTPVKGSSFDFTVKKWRGGDGAIGYDDCKAKKSGPEWGYTLDGAWIS</sequence>
<feature type="region of interest" description="Disordered" evidence="1">
    <location>
        <begin position="28"/>
        <end position="48"/>
    </location>
</feature>
<evidence type="ECO:0000313" key="4">
    <source>
        <dbReference type="Proteomes" id="UP001314681"/>
    </source>
</evidence>
<dbReference type="EMBL" id="JAHQCX010000022">
    <property type="protein sequence ID" value="MBU9728657.1"/>
    <property type="molecule type" value="Genomic_DNA"/>
</dbReference>
<accession>A0ABS6KDR4</accession>